<dbReference type="Gene3D" id="3.80.10.10">
    <property type="entry name" value="Ribonuclease Inhibitor"/>
    <property type="match status" value="1"/>
</dbReference>
<evidence type="ECO:0000313" key="1">
    <source>
        <dbReference type="EMBL" id="SFR69202.1"/>
    </source>
</evidence>
<dbReference type="AlphaFoldDB" id="A0A1I6IR24"/>
<name>A0A1I6IR24_9FIRM</name>
<organism evidence="1 2">
    <name type="scientific">Anaeromicropila populeti</name>
    <dbReference type="NCBI Taxonomy" id="37658"/>
    <lineage>
        <taxon>Bacteria</taxon>
        <taxon>Bacillati</taxon>
        <taxon>Bacillota</taxon>
        <taxon>Clostridia</taxon>
        <taxon>Lachnospirales</taxon>
        <taxon>Lachnospiraceae</taxon>
        <taxon>Anaeromicropila</taxon>
    </lineage>
</organism>
<dbReference type="SUPFAM" id="SSF52058">
    <property type="entry name" value="L domain-like"/>
    <property type="match status" value="1"/>
</dbReference>
<protein>
    <submittedName>
        <fullName evidence="1">Leucine rich repeat-containing protein</fullName>
    </submittedName>
</protein>
<accession>A0A1I6IR24</accession>
<dbReference type="OrthoDB" id="1824119at2"/>
<proteinExistence type="predicted"/>
<dbReference type="Proteomes" id="UP000199659">
    <property type="component" value="Unassembled WGS sequence"/>
</dbReference>
<sequence length="297" mass="34446">MKNHFEWKIVETGIEITRYLGDASSVIIPEKIDEQKVVSLAAYAFERCRGLYELFMPDGLLSIGTHAFYNCRELRKIVLYNTVNSIGDGAFKNCGNLKEVFIYRVIPKTKCLKGILSEINQELHVTLDYGEDKWNGISVAKLVFPKYEFDYEEVTAARIINQVTYGSGVHFRECMFGGDVDYKKYDADFFVARANDSDETAAFLAMYRAFYPYKLEEEAQQMYLAYIKENLDYIFNLAAEREDMEILEQLSKLEVFDRESLERILKAASSLGKLEIIHFLLTYKKRKFGFSDKSFEL</sequence>
<reference evidence="1 2" key="1">
    <citation type="submission" date="2016-10" db="EMBL/GenBank/DDBJ databases">
        <authorList>
            <person name="de Groot N.N."/>
        </authorList>
    </citation>
    <scope>NUCLEOTIDE SEQUENCE [LARGE SCALE GENOMIC DNA]</scope>
    <source>
        <strain evidence="1 2">743A</strain>
    </source>
</reference>
<evidence type="ECO:0000313" key="2">
    <source>
        <dbReference type="Proteomes" id="UP000199659"/>
    </source>
</evidence>
<dbReference type="Pfam" id="PF13306">
    <property type="entry name" value="LRR_5"/>
    <property type="match status" value="1"/>
</dbReference>
<dbReference type="STRING" id="37658.SAMN05661086_01068"/>
<dbReference type="InterPro" id="IPR026906">
    <property type="entry name" value="LRR_5"/>
</dbReference>
<dbReference type="InterPro" id="IPR032675">
    <property type="entry name" value="LRR_dom_sf"/>
</dbReference>
<gene>
    <name evidence="1" type="ORF">SAMN05661086_01068</name>
</gene>
<dbReference type="RefSeq" id="WP_092559661.1">
    <property type="nucleotide sequence ID" value="NZ_FOYZ01000003.1"/>
</dbReference>
<keyword evidence="2" id="KW-1185">Reference proteome</keyword>
<dbReference type="EMBL" id="FOYZ01000003">
    <property type="protein sequence ID" value="SFR69202.1"/>
    <property type="molecule type" value="Genomic_DNA"/>
</dbReference>